<accession>A0A812TQ67</accession>
<keyword evidence="2" id="KW-1185">Reference proteome</keyword>
<evidence type="ECO:0008006" key="3">
    <source>
        <dbReference type="Google" id="ProtNLM"/>
    </source>
</evidence>
<comment type="caution">
    <text evidence="1">The sequence shown here is derived from an EMBL/GenBank/DDBJ whole genome shotgun (WGS) entry which is preliminary data.</text>
</comment>
<organism evidence="1 2">
    <name type="scientific">Symbiodinium necroappetens</name>
    <dbReference type="NCBI Taxonomy" id="1628268"/>
    <lineage>
        <taxon>Eukaryota</taxon>
        <taxon>Sar</taxon>
        <taxon>Alveolata</taxon>
        <taxon>Dinophyceae</taxon>
        <taxon>Suessiales</taxon>
        <taxon>Symbiodiniaceae</taxon>
        <taxon>Symbiodinium</taxon>
    </lineage>
</organism>
<protein>
    <recommendedName>
        <fullName evidence="3">Ricin B lectin domain-containing protein</fullName>
    </recommendedName>
</protein>
<evidence type="ECO:0000313" key="2">
    <source>
        <dbReference type="Proteomes" id="UP000601435"/>
    </source>
</evidence>
<name>A0A812TQ67_9DINO</name>
<evidence type="ECO:0000313" key="1">
    <source>
        <dbReference type="EMBL" id="CAE7535448.1"/>
    </source>
</evidence>
<reference evidence="1" key="1">
    <citation type="submission" date="2021-02" db="EMBL/GenBank/DDBJ databases">
        <authorList>
            <person name="Dougan E. K."/>
            <person name="Rhodes N."/>
            <person name="Thang M."/>
            <person name="Chan C."/>
        </authorList>
    </citation>
    <scope>NUCLEOTIDE SEQUENCE</scope>
</reference>
<gene>
    <name evidence="1" type="ORF">SNEC2469_LOCUS15402</name>
</gene>
<dbReference type="InterPro" id="IPR035992">
    <property type="entry name" value="Ricin_B-like_lectins"/>
</dbReference>
<sequence length="175" mass="19736">MWVIPLRMAFATQPSSLPEDMFVLKHWNGKCVRAESGSTNPGNDDRLVFSDSCNTSTALLFKKVYFQSGSDYFNLQLQNGRCIHPLGGSASMNNQLVFWDWCGKDSNDDKTMFTFVAEGADFVWKHRETGNMCVHPYLGTPPVDGQYLVLFPDCRPSTKLFFTEVNPLTDSSTVR</sequence>
<dbReference type="OrthoDB" id="10250130at2759"/>
<proteinExistence type="predicted"/>
<dbReference type="Gene3D" id="2.80.10.50">
    <property type="match status" value="1"/>
</dbReference>
<dbReference type="AlphaFoldDB" id="A0A812TQ67"/>
<dbReference type="Proteomes" id="UP000601435">
    <property type="component" value="Unassembled WGS sequence"/>
</dbReference>
<dbReference type="EMBL" id="CAJNJA010024975">
    <property type="protein sequence ID" value="CAE7535448.1"/>
    <property type="molecule type" value="Genomic_DNA"/>
</dbReference>
<dbReference type="SUPFAM" id="SSF50370">
    <property type="entry name" value="Ricin B-like lectins"/>
    <property type="match status" value="1"/>
</dbReference>